<evidence type="ECO:0000313" key="2">
    <source>
        <dbReference type="Proteomes" id="UP000254939"/>
    </source>
</evidence>
<dbReference type="Proteomes" id="UP000254939">
    <property type="component" value="Unassembled WGS sequence"/>
</dbReference>
<dbReference type="AlphaFoldDB" id="A0A370KW39"/>
<organism evidence="1 2">
    <name type="scientific">Rhizobium grahamii</name>
    <dbReference type="NCBI Taxonomy" id="1120045"/>
    <lineage>
        <taxon>Bacteria</taxon>
        <taxon>Pseudomonadati</taxon>
        <taxon>Pseudomonadota</taxon>
        <taxon>Alphaproteobacteria</taxon>
        <taxon>Hyphomicrobiales</taxon>
        <taxon>Rhizobiaceae</taxon>
        <taxon>Rhizobium/Agrobacterium group</taxon>
        <taxon>Rhizobium</taxon>
    </lineage>
</organism>
<gene>
    <name evidence="1" type="ORF">B5K06_03150</name>
</gene>
<accession>A0A370KW39</accession>
<name>A0A370KW39_9HYPH</name>
<dbReference type="EMBL" id="NAAC01000004">
    <property type="protein sequence ID" value="RDJ15317.1"/>
    <property type="molecule type" value="Genomic_DNA"/>
</dbReference>
<dbReference type="OrthoDB" id="8019848at2"/>
<reference evidence="1 2" key="1">
    <citation type="submission" date="2017-03" db="EMBL/GenBank/DDBJ databases">
        <title>Genome analysis of Rhizobial strains effectives or ineffectives for nitrogen fixation isolated from bean seeds.</title>
        <authorList>
            <person name="Peralta H."/>
            <person name="Aguilar-Vera A."/>
            <person name="Mora Y."/>
            <person name="Vargas-Lagunas C."/>
            <person name="Girard L."/>
            <person name="Mora J."/>
        </authorList>
    </citation>
    <scope>NUCLEOTIDE SEQUENCE [LARGE SCALE GENOMIC DNA]</scope>
    <source>
        <strain evidence="1 2">CCGM3</strain>
    </source>
</reference>
<dbReference type="RefSeq" id="WP_114711330.1">
    <property type="nucleotide sequence ID" value="NZ_KZ857258.1"/>
</dbReference>
<comment type="caution">
    <text evidence="1">The sequence shown here is derived from an EMBL/GenBank/DDBJ whole genome shotgun (WGS) entry which is preliminary data.</text>
</comment>
<protein>
    <submittedName>
        <fullName evidence="1">Uncharacterized protein</fullName>
    </submittedName>
</protein>
<proteinExistence type="predicted"/>
<sequence length="113" mass="12442">MTVYVAEVSGRGIVAFEAANDAAAATRLTDRTLLRDLRVLQNEGRSLWDGVSQIGLREPSPPELAIWQERPATATASLSDDDRSWRVYLVAVVDPTEFDDDDDDDDYDDGPGD</sequence>
<evidence type="ECO:0000313" key="1">
    <source>
        <dbReference type="EMBL" id="RDJ15317.1"/>
    </source>
</evidence>